<evidence type="ECO:0000259" key="4">
    <source>
        <dbReference type="PROSITE" id="PS50011"/>
    </source>
</evidence>
<dbReference type="Proteomes" id="UP001058626">
    <property type="component" value="Chromosome"/>
</dbReference>
<proteinExistence type="predicted"/>
<evidence type="ECO:0000256" key="2">
    <source>
        <dbReference type="ARBA" id="ARBA00022840"/>
    </source>
</evidence>
<dbReference type="PRINTS" id="PR00364">
    <property type="entry name" value="DISEASERSIST"/>
</dbReference>
<keyword evidence="6" id="KW-1185">Reference proteome</keyword>
<keyword evidence="1 3" id="KW-0547">Nucleotide-binding</keyword>
<gene>
    <name evidence="5" type="ORF">NJB1907Z4_C04530</name>
</gene>
<evidence type="ECO:0000313" key="5">
    <source>
        <dbReference type="EMBL" id="BDN80238.1"/>
    </source>
</evidence>
<dbReference type="InterPro" id="IPR058852">
    <property type="entry name" value="HTH_77"/>
</dbReference>
<dbReference type="SMART" id="SM00220">
    <property type="entry name" value="S_TKc"/>
    <property type="match status" value="1"/>
</dbReference>
<dbReference type="SUPFAM" id="SSF56112">
    <property type="entry name" value="Protein kinase-like (PK-like)"/>
    <property type="match status" value="1"/>
</dbReference>
<dbReference type="Gene3D" id="1.10.510.10">
    <property type="entry name" value="Transferase(Phosphotransferase) domain 1"/>
    <property type="match status" value="1"/>
</dbReference>
<dbReference type="GO" id="GO:0005524">
    <property type="term" value="F:ATP binding"/>
    <property type="evidence" value="ECO:0007669"/>
    <property type="project" value="UniProtKB-UniRule"/>
</dbReference>
<dbReference type="InterPro" id="IPR011009">
    <property type="entry name" value="Kinase-like_dom_sf"/>
</dbReference>
<dbReference type="InterPro" id="IPR027417">
    <property type="entry name" value="P-loop_NTPase"/>
</dbReference>
<dbReference type="PROSITE" id="PS50011">
    <property type="entry name" value="PROTEIN_KINASE_DOM"/>
    <property type="match status" value="1"/>
</dbReference>
<dbReference type="Pfam" id="PF25872">
    <property type="entry name" value="HTH_77"/>
    <property type="match status" value="1"/>
</dbReference>
<reference evidence="5" key="1">
    <citation type="submission" date="2022-06" db="EMBL/GenBank/DDBJ databases">
        <title>Complete genome sequence of Mycobacterium pseudoshottsii NJB1907-Z4.</title>
        <authorList>
            <person name="Komine T."/>
            <person name="Fukano H."/>
            <person name="Wada S."/>
        </authorList>
    </citation>
    <scope>NUCLEOTIDE SEQUENCE</scope>
    <source>
        <strain evidence="5">NJB1907-Z4</strain>
    </source>
</reference>
<dbReference type="PROSITE" id="PS00107">
    <property type="entry name" value="PROTEIN_KINASE_ATP"/>
    <property type="match status" value="1"/>
</dbReference>
<dbReference type="PROSITE" id="PS00108">
    <property type="entry name" value="PROTEIN_KINASE_ST"/>
    <property type="match status" value="1"/>
</dbReference>
<dbReference type="PANTHER" id="PTHR47691">
    <property type="entry name" value="REGULATOR-RELATED"/>
    <property type="match status" value="1"/>
</dbReference>
<organism evidence="5 6">
    <name type="scientific">Mycobacterium pseudoshottsii</name>
    <dbReference type="NCBI Taxonomy" id="265949"/>
    <lineage>
        <taxon>Bacteria</taxon>
        <taxon>Bacillati</taxon>
        <taxon>Actinomycetota</taxon>
        <taxon>Actinomycetes</taxon>
        <taxon>Mycobacteriales</taxon>
        <taxon>Mycobacteriaceae</taxon>
        <taxon>Mycobacterium</taxon>
        <taxon>Mycobacterium ulcerans group</taxon>
    </lineage>
</organism>
<accession>A0A9N7LMN6</accession>
<name>A0A9N7LMN6_9MYCO</name>
<dbReference type="InterPro" id="IPR011990">
    <property type="entry name" value="TPR-like_helical_dom_sf"/>
</dbReference>
<feature type="domain" description="Protein kinase" evidence="4">
    <location>
        <begin position="14"/>
        <end position="271"/>
    </location>
</feature>
<dbReference type="Pfam" id="PF00069">
    <property type="entry name" value="Pkinase"/>
    <property type="match status" value="1"/>
</dbReference>
<sequence>MVSQLIGQLGADGFADAVEVGRGGFGVVYRARQVELDRVVAVKVLTADLEQNRPRFEREQRAMARLTGHPNIVSVLQVGHTPGGYPYLVMPFCSRGSVQEVITECGGLAVSEVLRLGVAVAAGLESAHRLGIVHRDVKPANVLLTEFGDPALTDFGIAHMVGGFHTASGVFSATPDFTAPEVLSGKEPDQASDVYGLGATLFCALTGQPPFARRDGEVLMAQLLRIATESAPDLRAYGVDDDLAVVIGAALAPEPTARPAMVEFGEALQELQATRGLAIDAMALQGAKHTGKTAAARPVPPPRVRGNLPAPLSEFVGRAAELAALAELFSTARLVTLVGVGGVGKTTLALRAARTRAADYPAGVWVIDIGELRDGALLPGLAAGALGIHDQGSRALPEVMVDAIGEREMLLVFDNCEHVIDEAAALIDTLLRGCPRLQIVATSRELLSLDGEAVFAVSPLRYPDTTTGTSRAALADYDAVALFVERAQAARPGFTLTEHNAGAIALICSRLDGVPLAVELAAARVRAMPVQQIAARLSESFALLSRGYRGSPTHQQTLRCCIDWSYQRCSTAEQQLWARLSVFAGSFDLDLAHHVCAPDTCPDDLLDQLCELVDKSILSRIDNNDDAEVRFRLLATLREYGASCLTAADHQLLRQRHLDGYRQLVAKAHAEWFSEHQVNWIRRMRRELPNVQEALQFGLTHAPDTALEMVADLRMLFIVSGKLKEGRRWLDRALSATPESSTKNRIRGLTTGVGFAYFQMDWPAVTQWLAEARNLLELEPYPEMDGLFCGYDGFSTLLRGEIDQARVSAERGLAITGDYDDYQVRIGRMWVMSFHSALVGDADQALHWAERAYALAESRHEVQMRTFTVSALVVGWLTRGDVEHADSALRKALELCRASDYPFAGAQCLEGMAWTSAANNNLRRAVVLMTAAATISQITTGSSTTFFAVMGPFHADCERRARAELSETEFESARIQGESLTFDEAVAFALGHEW</sequence>
<feature type="binding site" evidence="3">
    <location>
        <position position="43"/>
    </location>
    <ligand>
        <name>ATP</name>
        <dbReference type="ChEBI" id="CHEBI:30616"/>
    </ligand>
</feature>
<dbReference type="CDD" id="cd14014">
    <property type="entry name" value="STKc_PknB_like"/>
    <property type="match status" value="1"/>
</dbReference>
<dbReference type="Gene3D" id="1.25.40.10">
    <property type="entry name" value="Tetratricopeptide repeat domain"/>
    <property type="match status" value="1"/>
</dbReference>
<dbReference type="RefSeq" id="WP_261887919.1">
    <property type="nucleotide sequence ID" value="NZ_AP026367.1"/>
</dbReference>
<dbReference type="Gene3D" id="3.40.50.300">
    <property type="entry name" value="P-loop containing nucleotide triphosphate hydrolases"/>
    <property type="match status" value="1"/>
</dbReference>
<dbReference type="InterPro" id="IPR008271">
    <property type="entry name" value="Ser/Thr_kinase_AS"/>
</dbReference>
<dbReference type="GO" id="GO:0004672">
    <property type="term" value="F:protein kinase activity"/>
    <property type="evidence" value="ECO:0007669"/>
    <property type="project" value="InterPro"/>
</dbReference>
<protein>
    <recommendedName>
        <fullName evidence="4">Protein kinase domain-containing protein</fullName>
    </recommendedName>
</protein>
<evidence type="ECO:0000256" key="1">
    <source>
        <dbReference type="ARBA" id="ARBA00022741"/>
    </source>
</evidence>
<dbReference type="SUPFAM" id="SSF52540">
    <property type="entry name" value="P-loop containing nucleoside triphosphate hydrolases"/>
    <property type="match status" value="1"/>
</dbReference>
<dbReference type="AlphaFoldDB" id="A0A9N7LMN6"/>
<dbReference type="InterPro" id="IPR000719">
    <property type="entry name" value="Prot_kinase_dom"/>
</dbReference>
<evidence type="ECO:0000256" key="3">
    <source>
        <dbReference type="PROSITE-ProRule" id="PRU10141"/>
    </source>
</evidence>
<dbReference type="EMBL" id="AP026367">
    <property type="protein sequence ID" value="BDN80238.1"/>
    <property type="molecule type" value="Genomic_DNA"/>
</dbReference>
<dbReference type="PANTHER" id="PTHR47691:SF3">
    <property type="entry name" value="HTH-TYPE TRANSCRIPTIONAL REGULATOR RV0890C-RELATED"/>
    <property type="match status" value="1"/>
</dbReference>
<evidence type="ECO:0000313" key="6">
    <source>
        <dbReference type="Proteomes" id="UP001058626"/>
    </source>
</evidence>
<keyword evidence="2 3" id="KW-0067">ATP-binding</keyword>
<dbReference type="InterPro" id="IPR017441">
    <property type="entry name" value="Protein_kinase_ATP_BS"/>
</dbReference>